<evidence type="ECO:0000256" key="1">
    <source>
        <dbReference type="ARBA" id="ARBA00005472"/>
    </source>
</evidence>
<dbReference type="GO" id="GO:0009966">
    <property type="term" value="P:regulation of signal transduction"/>
    <property type="evidence" value="ECO:0007669"/>
    <property type="project" value="InterPro"/>
</dbReference>
<feature type="region of interest" description="Disordered" evidence="2">
    <location>
        <begin position="1"/>
        <end position="41"/>
    </location>
</feature>
<dbReference type="Pfam" id="PF04979">
    <property type="entry name" value="IPP-2"/>
    <property type="match status" value="1"/>
</dbReference>
<dbReference type="Proteomes" id="UP000186922">
    <property type="component" value="Unassembled WGS sequence"/>
</dbReference>
<gene>
    <name evidence="3" type="primary">RvY_03281-1</name>
    <name evidence="3" type="synonym">RvY_03281.1</name>
    <name evidence="3" type="ORF">RvY_03281</name>
</gene>
<feature type="region of interest" description="Disordered" evidence="2">
    <location>
        <begin position="77"/>
        <end position="150"/>
    </location>
</feature>
<evidence type="ECO:0000313" key="3">
    <source>
        <dbReference type="EMBL" id="GAU90930.1"/>
    </source>
</evidence>
<sequence>MADHLHAKPVKSILKKHDSGETADAVSHPKQTSPEGQKEMKWDEMNILATHHPQDKDYGHIKIDEPKTPYNAYDIEADMDVDEEPRSGMVDESSMRGISADKLADALQAEKLHPSSTVRLSRTVSTDDDDDDDSSMTPEEREKKRNFKLHRKQHYNEYLMVKQAKEALDEEGLNAMESSVPQVSTQ</sequence>
<dbReference type="OrthoDB" id="551302at2759"/>
<comment type="similarity">
    <text evidence="1">Belongs to the protein phosphatase inhibitor 2 family.</text>
</comment>
<feature type="compositionally biased region" description="Low complexity" evidence="2">
    <location>
        <begin position="115"/>
        <end position="124"/>
    </location>
</feature>
<keyword evidence="4" id="KW-1185">Reference proteome</keyword>
<proteinExistence type="inferred from homology"/>
<evidence type="ECO:0000313" key="4">
    <source>
        <dbReference type="Proteomes" id="UP000186922"/>
    </source>
</evidence>
<accession>A0A1D1UQY3</accession>
<dbReference type="PANTHER" id="PTHR12398:SF20">
    <property type="entry name" value="PROTEIN PHOSPHATASE 1 REGULATORY INHIBITOR SUBUNIT 2"/>
    <property type="match status" value="1"/>
</dbReference>
<dbReference type="PANTHER" id="PTHR12398">
    <property type="entry name" value="PROTEIN PHOSPHATASE INHIBITOR"/>
    <property type="match status" value="1"/>
</dbReference>
<evidence type="ECO:0000256" key="2">
    <source>
        <dbReference type="SAM" id="MobiDB-lite"/>
    </source>
</evidence>
<dbReference type="Gene3D" id="6.10.250.1050">
    <property type="match status" value="2"/>
</dbReference>
<evidence type="ECO:0008006" key="5">
    <source>
        <dbReference type="Google" id="ProtNLM"/>
    </source>
</evidence>
<protein>
    <recommendedName>
        <fullName evidence="5">Protein phosphatase inhibitor 2</fullName>
    </recommendedName>
</protein>
<feature type="compositionally biased region" description="Basic and acidic residues" evidence="2">
    <location>
        <begin position="102"/>
        <end position="113"/>
    </location>
</feature>
<dbReference type="STRING" id="947166.A0A1D1UQY3"/>
<comment type="caution">
    <text evidence="3">The sequence shown here is derived from an EMBL/GenBank/DDBJ whole genome shotgun (WGS) entry which is preliminary data.</text>
</comment>
<organism evidence="3 4">
    <name type="scientific">Ramazzottius varieornatus</name>
    <name type="common">Water bear</name>
    <name type="synonym">Tardigrade</name>
    <dbReference type="NCBI Taxonomy" id="947166"/>
    <lineage>
        <taxon>Eukaryota</taxon>
        <taxon>Metazoa</taxon>
        <taxon>Ecdysozoa</taxon>
        <taxon>Tardigrada</taxon>
        <taxon>Eutardigrada</taxon>
        <taxon>Parachela</taxon>
        <taxon>Hypsibioidea</taxon>
        <taxon>Ramazzottiidae</taxon>
        <taxon>Ramazzottius</taxon>
    </lineage>
</organism>
<dbReference type="InterPro" id="IPR007062">
    <property type="entry name" value="PPI-2"/>
</dbReference>
<dbReference type="GO" id="GO:0004864">
    <property type="term" value="F:protein phosphatase inhibitor activity"/>
    <property type="evidence" value="ECO:0007669"/>
    <property type="project" value="InterPro"/>
</dbReference>
<dbReference type="AlphaFoldDB" id="A0A1D1UQY3"/>
<dbReference type="EMBL" id="BDGG01000001">
    <property type="protein sequence ID" value="GAU90930.1"/>
    <property type="molecule type" value="Genomic_DNA"/>
</dbReference>
<reference evidence="3 4" key="1">
    <citation type="journal article" date="2016" name="Nat. Commun.">
        <title>Extremotolerant tardigrade genome and improved radiotolerance of human cultured cells by tardigrade-unique protein.</title>
        <authorList>
            <person name="Hashimoto T."/>
            <person name="Horikawa D.D."/>
            <person name="Saito Y."/>
            <person name="Kuwahara H."/>
            <person name="Kozuka-Hata H."/>
            <person name="Shin-I T."/>
            <person name="Minakuchi Y."/>
            <person name="Ohishi K."/>
            <person name="Motoyama A."/>
            <person name="Aizu T."/>
            <person name="Enomoto A."/>
            <person name="Kondo K."/>
            <person name="Tanaka S."/>
            <person name="Hara Y."/>
            <person name="Koshikawa S."/>
            <person name="Sagara H."/>
            <person name="Miura T."/>
            <person name="Yokobori S."/>
            <person name="Miyagawa K."/>
            <person name="Suzuki Y."/>
            <person name="Kubo T."/>
            <person name="Oyama M."/>
            <person name="Kohara Y."/>
            <person name="Fujiyama A."/>
            <person name="Arakawa K."/>
            <person name="Katayama T."/>
            <person name="Toyoda A."/>
            <person name="Kunieda T."/>
        </authorList>
    </citation>
    <scope>NUCLEOTIDE SEQUENCE [LARGE SCALE GENOMIC DNA]</scope>
    <source>
        <strain evidence="3 4">YOKOZUNA-1</strain>
    </source>
</reference>
<name>A0A1D1UQY3_RAMVA</name>